<sequence length="128" mass="14563">MDTSTMIIIFIALVVILFFYKKFAPVKGVRTLHSKEFEQERMSTKDAIVIDVREPHEYKAGHMPGAKNLPLSQLSSRMNELPKDKPVFVYCQSGMRSKRAALIFKKNGIPSIVNLKGGIMAWHNSLRK</sequence>
<keyword evidence="1" id="KW-0472">Membrane</keyword>
<dbReference type="FunFam" id="3.40.250.10:FF:000049">
    <property type="entry name" value="Phage shock protein E"/>
    <property type="match status" value="1"/>
</dbReference>
<organism evidence="3 4">
    <name type="scientific">Paenibacillus agaridevorans</name>
    <dbReference type="NCBI Taxonomy" id="171404"/>
    <lineage>
        <taxon>Bacteria</taxon>
        <taxon>Bacillati</taxon>
        <taxon>Bacillota</taxon>
        <taxon>Bacilli</taxon>
        <taxon>Bacillales</taxon>
        <taxon>Paenibacillaceae</taxon>
        <taxon>Paenibacillus</taxon>
    </lineage>
</organism>
<dbReference type="InterPro" id="IPR050229">
    <property type="entry name" value="GlpE_sulfurtransferase"/>
</dbReference>
<keyword evidence="1" id="KW-0812">Transmembrane</keyword>
<evidence type="ECO:0000313" key="4">
    <source>
        <dbReference type="Proteomes" id="UP000245202"/>
    </source>
</evidence>
<dbReference type="InterPro" id="IPR036873">
    <property type="entry name" value="Rhodanese-like_dom_sf"/>
</dbReference>
<feature type="domain" description="Rhodanese" evidence="2">
    <location>
        <begin position="43"/>
        <end position="127"/>
    </location>
</feature>
<keyword evidence="4" id="KW-1185">Reference proteome</keyword>
<dbReference type="InterPro" id="IPR001763">
    <property type="entry name" value="Rhodanese-like_dom"/>
</dbReference>
<dbReference type="EMBL" id="BDQX01000098">
    <property type="protein sequence ID" value="GBG07464.1"/>
    <property type="molecule type" value="Genomic_DNA"/>
</dbReference>
<dbReference type="AlphaFoldDB" id="A0A2R5EVQ0"/>
<evidence type="ECO:0000256" key="1">
    <source>
        <dbReference type="SAM" id="Phobius"/>
    </source>
</evidence>
<evidence type="ECO:0000259" key="2">
    <source>
        <dbReference type="PROSITE" id="PS50206"/>
    </source>
</evidence>
<dbReference type="PANTHER" id="PTHR43031">
    <property type="entry name" value="FAD-DEPENDENT OXIDOREDUCTASE"/>
    <property type="match status" value="1"/>
</dbReference>
<gene>
    <name evidence="3" type="ORF">PAT3040_02015</name>
</gene>
<keyword evidence="3" id="KW-0808">Transferase</keyword>
<proteinExistence type="predicted"/>
<name>A0A2R5EVQ0_9BACL</name>
<dbReference type="PROSITE" id="PS50206">
    <property type="entry name" value="RHODANESE_3"/>
    <property type="match status" value="1"/>
</dbReference>
<accession>A0A2R5EVQ0</accession>
<dbReference type="SMART" id="SM00450">
    <property type="entry name" value="RHOD"/>
    <property type="match status" value="1"/>
</dbReference>
<dbReference type="GO" id="GO:0016740">
    <property type="term" value="F:transferase activity"/>
    <property type="evidence" value="ECO:0007669"/>
    <property type="project" value="UniProtKB-KW"/>
</dbReference>
<feature type="transmembrane region" description="Helical" evidence="1">
    <location>
        <begin position="6"/>
        <end position="23"/>
    </location>
</feature>
<dbReference type="PANTHER" id="PTHR43031:SF18">
    <property type="entry name" value="RHODANESE-RELATED SULFURTRANSFERASES"/>
    <property type="match status" value="1"/>
</dbReference>
<dbReference type="Proteomes" id="UP000245202">
    <property type="component" value="Unassembled WGS sequence"/>
</dbReference>
<keyword evidence="1" id="KW-1133">Transmembrane helix</keyword>
<reference evidence="3 4" key="1">
    <citation type="submission" date="2017-08" db="EMBL/GenBank/DDBJ databases">
        <title>Substantial Increase in Enzyme Production by Combined Drug-Resistance Mutations in Paenibacillus agaridevorans.</title>
        <authorList>
            <person name="Tanaka Y."/>
            <person name="Funane K."/>
            <person name="Hosaka T."/>
            <person name="Shiwa Y."/>
            <person name="Fujita N."/>
            <person name="Miyazaki T."/>
            <person name="Yoshikawa H."/>
            <person name="Murakami K."/>
            <person name="Kasahara K."/>
            <person name="Inaoka T."/>
            <person name="Hiraga Y."/>
            <person name="Ochi K."/>
        </authorList>
    </citation>
    <scope>NUCLEOTIDE SEQUENCE [LARGE SCALE GENOMIC DNA]</scope>
    <source>
        <strain evidence="3 4">T-3040</strain>
    </source>
</reference>
<dbReference type="Gene3D" id="3.40.250.10">
    <property type="entry name" value="Rhodanese-like domain"/>
    <property type="match status" value="1"/>
</dbReference>
<protein>
    <submittedName>
        <fullName evidence="3">Sulfurtransferase</fullName>
    </submittedName>
</protein>
<dbReference type="CDD" id="cd00158">
    <property type="entry name" value="RHOD"/>
    <property type="match status" value="1"/>
</dbReference>
<comment type="caution">
    <text evidence="3">The sequence shown here is derived from an EMBL/GenBank/DDBJ whole genome shotgun (WGS) entry which is preliminary data.</text>
</comment>
<dbReference type="Pfam" id="PF00581">
    <property type="entry name" value="Rhodanese"/>
    <property type="match status" value="1"/>
</dbReference>
<dbReference type="RefSeq" id="WP_108992515.1">
    <property type="nucleotide sequence ID" value="NZ_BDQX01000098.1"/>
</dbReference>
<dbReference type="SUPFAM" id="SSF52821">
    <property type="entry name" value="Rhodanese/Cell cycle control phosphatase"/>
    <property type="match status" value="1"/>
</dbReference>
<evidence type="ECO:0000313" key="3">
    <source>
        <dbReference type="EMBL" id="GBG07464.1"/>
    </source>
</evidence>